<reference evidence="2 3" key="1">
    <citation type="submission" date="2017-03" db="EMBL/GenBank/DDBJ databases">
        <title>An alternative strategy for trypanosome survival in the mammalian bloodstream revealed through genome and transcriptome analysis of the ubiquitous bovine parasite Trypanosoma (Megatrypanum) theileri.</title>
        <authorList>
            <person name="Kelly S."/>
            <person name="Ivens A."/>
            <person name="Mott A."/>
            <person name="O'Neill E."/>
            <person name="Emms D."/>
            <person name="Macleod O."/>
            <person name="Voorheis P."/>
            <person name="Matthews J."/>
            <person name="Matthews K."/>
            <person name="Carrington M."/>
        </authorList>
    </citation>
    <scope>NUCLEOTIDE SEQUENCE [LARGE SCALE GENOMIC DNA]</scope>
    <source>
        <strain evidence="2">Edinburgh</strain>
    </source>
</reference>
<dbReference type="RefSeq" id="XP_028877399.1">
    <property type="nucleotide sequence ID" value="XM_029031288.1"/>
</dbReference>
<protein>
    <submittedName>
        <fullName evidence="2">Uncharacterized protein</fullName>
    </submittedName>
</protein>
<dbReference type="EMBL" id="NBCO01000075">
    <property type="protein sequence ID" value="ORC83333.1"/>
    <property type="molecule type" value="Genomic_DNA"/>
</dbReference>
<evidence type="ECO:0000313" key="3">
    <source>
        <dbReference type="Proteomes" id="UP000192257"/>
    </source>
</evidence>
<gene>
    <name evidence="2" type="ORF">TM35_000751000</name>
</gene>
<sequence>MTPAPPNDPYIAASFSEVNRIAKRTWTSTVREQRAAIMRGFIEFTAQNNLQIQEEDIPLFIISLKFQKEQRFTIYANSNGRHDGAKGNANSNVSGGLEKPTAAGTT</sequence>
<evidence type="ECO:0000256" key="1">
    <source>
        <dbReference type="SAM" id="MobiDB-lite"/>
    </source>
</evidence>
<name>A0A1X0NFT6_9TRYP</name>
<organism evidence="2 3">
    <name type="scientific">Trypanosoma theileri</name>
    <dbReference type="NCBI Taxonomy" id="67003"/>
    <lineage>
        <taxon>Eukaryota</taxon>
        <taxon>Discoba</taxon>
        <taxon>Euglenozoa</taxon>
        <taxon>Kinetoplastea</taxon>
        <taxon>Metakinetoplastina</taxon>
        <taxon>Trypanosomatida</taxon>
        <taxon>Trypanosomatidae</taxon>
        <taxon>Trypanosoma</taxon>
    </lineage>
</organism>
<comment type="caution">
    <text evidence="2">The sequence shown here is derived from an EMBL/GenBank/DDBJ whole genome shotgun (WGS) entry which is preliminary data.</text>
</comment>
<keyword evidence="3" id="KW-1185">Reference proteome</keyword>
<feature type="region of interest" description="Disordered" evidence="1">
    <location>
        <begin position="77"/>
        <end position="106"/>
    </location>
</feature>
<dbReference type="GeneID" id="39991068"/>
<proteinExistence type="predicted"/>
<dbReference type="OrthoDB" id="10586544at2759"/>
<accession>A0A1X0NFT6</accession>
<dbReference type="VEuPathDB" id="TriTrypDB:TM35_000751000"/>
<dbReference type="AlphaFoldDB" id="A0A1X0NFT6"/>
<dbReference type="Proteomes" id="UP000192257">
    <property type="component" value="Unassembled WGS sequence"/>
</dbReference>
<evidence type="ECO:0000313" key="2">
    <source>
        <dbReference type="EMBL" id="ORC83333.1"/>
    </source>
</evidence>